<comment type="caution">
    <text evidence="11">The sequence shown here is derived from an EMBL/GenBank/DDBJ whole genome shotgun (WGS) entry which is preliminary data.</text>
</comment>
<name>A0A0H2LPR1_VARPD</name>
<dbReference type="PATRIC" id="fig|34073.19.peg.6843"/>
<dbReference type="AlphaFoldDB" id="A0A0H2LPR1"/>
<feature type="region of interest" description="Disordered" evidence="8">
    <location>
        <begin position="271"/>
        <end position="320"/>
    </location>
</feature>
<dbReference type="InterPro" id="IPR036737">
    <property type="entry name" value="OmpA-like_sf"/>
</dbReference>
<dbReference type="EMBL" id="JZWI01000059">
    <property type="protein sequence ID" value="KLN52264.1"/>
    <property type="molecule type" value="Genomic_DNA"/>
</dbReference>
<evidence type="ECO:0000313" key="11">
    <source>
        <dbReference type="EMBL" id="KLN52264.1"/>
    </source>
</evidence>
<feature type="transmembrane region" description="Helical" evidence="9">
    <location>
        <begin position="27"/>
        <end position="46"/>
    </location>
</feature>
<evidence type="ECO:0000256" key="2">
    <source>
        <dbReference type="ARBA" id="ARBA00008914"/>
    </source>
</evidence>
<evidence type="ECO:0000256" key="3">
    <source>
        <dbReference type="ARBA" id="ARBA00022475"/>
    </source>
</evidence>
<dbReference type="SUPFAM" id="SSF103088">
    <property type="entry name" value="OmpA-like"/>
    <property type="match status" value="1"/>
</dbReference>
<evidence type="ECO:0000256" key="1">
    <source>
        <dbReference type="ARBA" id="ARBA00004162"/>
    </source>
</evidence>
<dbReference type="RefSeq" id="WP_047787625.1">
    <property type="nucleotide sequence ID" value="NZ_JZWI01000059.1"/>
</dbReference>
<dbReference type="PANTHER" id="PTHR30329">
    <property type="entry name" value="STATOR ELEMENT OF FLAGELLAR MOTOR COMPLEX"/>
    <property type="match status" value="1"/>
</dbReference>
<accession>A0A0H2LPR1</accession>
<keyword evidence="3" id="KW-1003">Cell membrane</keyword>
<dbReference type="Pfam" id="PF00691">
    <property type="entry name" value="OmpA"/>
    <property type="match status" value="1"/>
</dbReference>
<evidence type="ECO:0000259" key="10">
    <source>
        <dbReference type="PROSITE" id="PS51123"/>
    </source>
</evidence>
<dbReference type="InterPro" id="IPR050330">
    <property type="entry name" value="Bact_OuterMem_StrucFunc"/>
</dbReference>
<reference evidence="11 12" key="1">
    <citation type="submission" date="2015-03" db="EMBL/GenBank/DDBJ databases">
        <title>Genome sequence of Variovorax paradoxus TBEA6.</title>
        <authorList>
            <person name="Poehlein A."/>
            <person name="Schuldes J."/>
            <person name="Wuebbeler J.H."/>
            <person name="Hiessl S."/>
            <person name="Steinbuechel A."/>
            <person name="Daniel R."/>
        </authorList>
    </citation>
    <scope>NUCLEOTIDE SEQUENCE [LARGE SCALE GENOMIC DNA]</scope>
    <source>
        <strain evidence="11 12">TBEA6</strain>
    </source>
</reference>
<dbReference type="GO" id="GO:0005886">
    <property type="term" value="C:plasma membrane"/>
    <property type="evidence" value="ECO:0007669"/>
    <property type="project" value="UniProtKB-SubCell"/>
</dbReference>
<dbReference type="PANTHER" id="PTHR30329:SF18">
    <property type="entry name" value="MOTILITY PROTEIN B"/>
    <property type="match status" value="1"/>
</dbReference>
<sequence>MSTEKHRVVVRRVAAHGGGGHGGGWKIAYADFMTAMMAFFLVMWLLSNTSPKQREGIAEHFRMPLKVALSGGEKSSTSISVVPGGGMDPSTRVDGEVQRADAEDDADADRLASMKERLDKLIENSPVFRQFRSQILIDITTEGLRLQIVDSENRPMFDLASAQLVPHMRAILREIGPTLNELPNKITLSGHTDAFVYTNGDRSYGNWELSADRANASRRELVIGGMAENKVLRVVGLADSMHLDRSNPRNPINRRISIILLNHRTQQQIENENRGGGSAGAGAGAGAILPARSKPSPSPFLAPTDNLKVTVKGSPAPTHP</sequence>
<protein>
    <submittedName>
        <fullName evidence="11">Motility protein B</fullName>
    </submittedName>
</protein>
<feature type="compositionally biased region" description="Gly residues" evidence="8">
    <location>
        <begin position="274"/>
        <end position="285"/>
    </location>
</feature>
<dbReference type="Gene3D" id="3.30.1330.60">
    <property type="entry name" value="OmpA-like domain"/>
    <property type="match status" value="1"/>
</dbReference>
<evidence type="ECO:0000256" key="8">
    <source>
        <dbReference type="SAM" id="MobiDB-lite"/>
    </source>
</evidence>
<comment type="similarity">
    <text evidence="2">Belongs to the MotB family.</text>
</comment>
<dbReference type="Pfam" id="PF13677">
    <property type="entry name" value="MotB_plug"/>
    <property type="match status" value="1"/>
</dbReference>
<organism evidence="11 12">
    <name type="scientific">Variovorax paradoxus</name>
    <dbReference type="NCBI Taxonomy" id="34073"/>
    <lineage>
        <taxon>Bacteria</taxon>
        <taxon>Pseudomonadati</taxon>
        <taxon>Pseudomonadota</taxon>
        <taxon>Betaproteobacteria</taxon>
        <taxon>Burkholderiales</taxon>
        <taxon>Comamonadaceae</taxon>
        <taxon>Variovorax</taxon>
    </lineage>
</organism>
<proteinExistence type="inferred from homology"/>
<dbReference type="InterPro" id="IPR006665">
    <property type="entry name" value="OmpA-like"/>
</dbReference>
<comment type="subcellular location">
    <subcellularLocation>
        <location evidence="1">Cell membrane</location>
        <topology evidence="1">Single-pass membrane protein</topology>
    </subcellularLocation>
</comment>
<evidence type="ECO:0000256" key="7">
    <source>
        <dbReference type="PROSITE-ProRule" id="PRU00473"/>
    </source>
</evidence>
<evidence type="ECO:0000256" key="4">
    <source>
        <dbReference type="ARBA" id="ARBA00022692"/>
    </source>
</evidence>
<dbReference type="Proteomes" id="UP000035170">
    <property type="component" value="Unassembled WGS sequence"/>
</dbReference>
<keyword evidence="4 9" id="KW-0812">Transmembrane</keyword>
<feature type="region of interest" description="Disordered" evidence="8">
    <location>
        <begin position="75"/>
        <end position="106"/>
    </location>
</feature>
<dbReference type="NCBIfam" id="NF006548">
    <property type="entry name" value="PRK09041.1"/>
    <property type="match status" value="1"/>
</dbReference>
<feature type="domain" description="OmpA-like" evidence="10">
    <location>
        <begin position="144"/>
        <end position="264"/>
    </location>
</feature>
<dbReference type="InterPro" id="IPR025713">
    <property type="entry name" value="MotB-like_N_dom"/>
</dbReference>
<evidence type="ECO:0000256" key="6">
    <source>
        <dbReference type="ARBA" id="ARBA00023136"/>
    </source>
</evidence>
<evidence type="ECO:0000256" key="9">
    <source>
        <dbReference type="SAM" id="Phobius"/>
    </source>
</evidence>
<keyword evidence="5 9" id="KW-1133">Transmembrane helix</keyword>
<keyword evidence="6 7" id="KW-0472">Membrane</keyword>
<keyword evidence="12" id="KW-1185">Reference proteome</keyword>
<feature type="compositionally biased region" description="Basic and acidic residues" evidence="8">
    <location>
        <begin position="91"/>
        <end position="101"/>
    </location>
</feature>
<evidence type="ECO:0000313" key="12">
    <source>
        <dbReference type="Proteomes" id="UP000035170"/>
    </source>
</evidence>
<evidence type="ECO:0000256" key="5">
    <source>
        <dbReference type="ARBA" id="ARBA00022989"/>
    </source>
</evidence>
<gene>
    <name evidence="11" type="primary">motB1</name>
    <name evidence="11" type="ORF">VPARA_66400</name>
</gene>
<dbReference type="CDD" id="cd07185">
    <property type="entry name" value="OmpA_C-like"/>
    <property type="match status" value="1"/>
</dbReference>
<dbReference type="PROSITE" id="PS51123">
    <property type="entry name" value="OMPA_2"/>
    <property type="match status" value="1"/>
</dbReference>